<gene>
    <name evidence="1" type="ORF">SAMN06269250_1680</name>
</gene>
<protein>
    <submittedName>
        <fullName evidence="1">Uncharacterized protein</fullName>
    </submittedName>
</protein>
<sequence>MSSYDANELSTFTRDEHNDILQQIINNQQEVCAGMRMALCQMSLYYQSRLNGVNHDLSLALSYSAGITLHFDDEGIPYYVDTLIADN</sequence>
<dbReference type="EMBL" id="OCNH01000001">
    <property type="protein sequence ID" value="SOD81118.1"/>
    <property type="molecule type" value="Genomic_DNA"/>
</dbReference>
<reference evidence="2" key="1">
    <citation type="submission" date="2017-09" db="EMBL/GenBank/DDBJ databases">
        <authorList>
            <person name="Varghese N."/>
            <person name="Submissions S."/>
        </authorList>
    </citation>
    <scope>NUCLEOTIDE SEQUENCE [LARGE SCALE GENOMIC DNA]</scope>
    <source>
        <strain evidence="2">DSM 29961</strain>
    </source>
</reference>
<dbReference type="Proteomes" id="UP000219452">
    <property type="component" value="Unassembled WGS sequence"/>
</dbReference>
<proteinExistence type="predicted"/>
<evidence type="ECO:0000313" key="1">
    <source>
        <dbReference type="EMBL" id="SOD81118.1"/>
    </source>
</evidence>
<organism evidence="1 2">
    <name type="scientific">Spirosoma fluviale</name>
    <dbReference type="NCBI Taxonomy" id="1597977"/>
    <lineage>
        <taxon>Bacteria</taxon>
        <taxon>Pseudomonadati</taxon>
        <taxon>Bacteroidota</taxon>
        <taxon>Cytophagia</taxon>
        <taxon>Cytophagales</taxon>
        <taxon>Cytophagaceae</taxon>
        <taxon>Spirosoma</taxon>
    </lineage>
</organism>
<accession>A0A286FD11</accession>
<keyword evidence="2" id="KW-1185">Reference proteome</keyword>
<name>A0A286FD11_9BACT</name>
<dbReference type="AlphaFoldDB" id="A0A286FD11"/>
<dbReference type="RefSeq" id="WP_097125293.1">
    <property type="nucleotide sequence ID" value="NZ_OCNH01000001.1"/>
</dbReference>
<evidence type="ECO:0000313" key="2">
    <source>
        <dbReference type="Proteomes" id="UP000219452"/>
    </source>
</evidence>